<dbReference type="VEuPathDB" id="TriTrypDB:Lsey_0197_0050"/>
<feature type="region of interest" description="Disordered" evidence="1">
    <location>
        <begin position="607"/>
        <end position="708"/>
    </location>
</feature>
<dbReference type="OMA" id="IQVVKFT"/>
<feature type="region of interest" description="Disordered" evidence="1">
    <location>
        <begin position="734"/>
        <end position="763"/>
    </location>
</feature>
<feature type="compositionally biased region" description="Gly residues" evidence="1">
    <location>
        <begin position="394"/>
        <end position="412"/>
    </location>
</feature>
<feature type="region of interest" description="Disordered" evidence="1">
    <location>
        <begin position="461"/>
        <end position="516"/>
    </location>
</feature>
<dbReference type="OrthoDB" id="267763at2759"/>
<comment type="caution">
    <text evidence="2">The sequence shown here is derived from an EMBL/GenBank/DDBJ whole genome shotgun (WGS) entry which is preliminary data.</text>
</comment>
<feature type="compositionally biased region" description="Polar residues" evidence="1">
    <location>
        <begin position="225"/>
        <end position="239"/>
    </location>
</feature>
<name>A0A0N1I4I6_LEPSE</name>
<reference evidence="2 3" key="1">
    <citation type="journal article" date="2015" name="PLoS Pathog.">
        <title>Leptomonas seymouri: Adaptations to the Dixenous Life Cycle Analyzed by Genome Sequencing, Transcriptome Profiling and Co-infection with Leishmania donovani.</title>
        <authorList>
            <person name="Kraeva N."/>
            <person name="Butenko A."/>
            <person name="Hlavacova J."/>
            <person name="Kostygov A."/>
            <person name="Myskova J."/>
            <person name="Grybchuk D."/>
            <person name="Lestinova T."/>
            <person name="Votypka J."/>
            <person name="Volf P."/>
            <person name="Opperdoes F."/>
            <person name="Flegontov P."/>
            <person name="Lukes J."/>
            <person name="Yurchenko V."/>
        </authorList>
    </citation>
    <scope>NUCLEOTIDE SEQUENCE [LARGE SCALE GENOMIC DNA]</scope>
    <source>
        <strain evidence="2 3">ATCC 30220</strain>
    </source>
</reference>
<organism evidence="2 3">
    <name type="scientific">Leptomonas seymouri</name>
    <dbReference type="NCBI Taxonomy" id="5684"/>
    <lineage>
        <taxon>Eukaryota</taxon>
        <taxon>Discoba</taxon>
        <taxon>Euglenozoa</taxon>
        <taxon>Kinetoplastea</taxon>
        <taxon>Metakinetoplastina</taxon>
        <taxon>Trypanosomatida</taxon>
        <taxon>Trypanosomatidae</taxon>
        <taxon>Leishmaniinae</taxon>
        <taxon>Leptomonas</taxon>
    </lineage>
</organism>
<feature type="compositionally biased region" description="Low complexity" evidence="1">
    <location>
        <begin position="461"/>
        <end position="485"/>
    </location>
</feature>
<feature type="compositionally biased region" description="Basic and acidic residues" evidence="1">
    <location>
        <begin position="68"/>
        <end position="84"/>
    </location>
</feature>
<gene>
    <name evidence="2" type="ORF">ABL78_5652</name>
</gene>
<dbReference type="EMBL" id="LJSK01000197">
    <property type="protein sequence ID" value="KPI85285.1"/>
    <property type="molecule type" value="Genomic_DNA"/>
</dbReference>
<evidence type="ECO:0000256" key="1">
    <source>
        <dbReference type="SAM" id="MobiDB-lite"/>
    </source>
</evidence>
<feature type="compositionally biased region" description="Low complexity" evidence="1">
    <location>
        <begin position="751"/>
        <end position="763"/>
    </location>
</feature>
<feature type="compositionally biased region" description="Polar residues" evidence="1">
    <location>
        <begin position="146"/>
        <end position="160"/>
    </location>
</feature>
<feature type="region of interest" description="Disordered" evidence="1">
    <location>
        <begin position="815"/>
        <end position="838"/>
    </location>
</feature>
<feature type="compositionally biased region" description="Low complexity" evidence="1">
    <location>
        <begin position="607"/>
        <end position="619"/>
    </location>
</feature>
<protein>
    <submittedName>
        <fullName evidence="2">Uncharacterized protein</fullName>
    </submittedName>
</protein>
<feature type="compositionally biased region" description="Polar residues" evidence="1">
    <location>
        <begin position="345"/>
        <end position="360"/>
    </location>
</feature>
<feature type="region of interest" description="Disordered" evidence="1">
    <location>
        <begin position="539"/>
        <end position="575"/>
    </location>
</feature>
<proteinExistence type="predicted"/>
<feature type="compositionally biased region" description="Low complexity" evidence="1">
    <location>
        <begin position="681"/>
        <end position="703"/>
    </location>
</feature>
<accession>A0A0N1I4I6</accession>
<feature type="compositionally biased region" description="Pro residues" evidence="1">
    <location>
        <begin position="134"/>
        <end position="145"/>
    </location>
</feature>
<evidence type="ECO:0000313" key="3">
    <source>
        <dbReference type="Proteomes" id="UP000038009"/>
    </source>
</evidence>
<keyword evidence="3" id="KW-1185">Reference proteome</keyword>
<sequence>MPASTAKGAATPPATEDVSDIMSAIQRVLAEHNMSDARFILELPNSPSRGAVTDGAAVEKGSGAGGNPKERSEDSCNNVRDRMNTDGIPPSPSSARAAATALLVDIQATPAAAPPTLPEHNRPPPRARSASVEPPLPHTRLPSPPQTNRATEQQQHQPSSILVPAPTAEVSLDHSAQKLDATARPPPAAGTSAKPTAKEKQETPSLTTPLKYSGQAKESREAPVTKSSAHPSSLTSNSADKGAQPPPSPHRPADLASELAELCRLSHEVALEVTNVEGRTQSKEPLHAFVGRSAILDDRRKRQSAMPATSQWSPSEGLPHFPTPPPKGSPPAASSSTHHPAGYQPQPSLVNSGSSGTSVAEGNGSADAVSARSPASLRRNVVLLSPYDRITAGAVGGGPSSVGSGGNGGGASNGVPSAGSLPSLVAAKKSAKPGCTPVFSILNKEGSRLLEGNGNGAANNFSVSANSGHSSSNNTNNGVSSSVSGCTPQPLTSPSAKSGTSSTIGSVGAAHHSRPSNVSLVLEDRDKPSLVYQPLVGTAAEEQANRHPSILVQPPHPRPTGPSEAPASATAPTTTTTAATTITAATAAVLPSSLWLEQSCENTRRAAQLQSQSRLSQTTEALTDAKKSAATKEAVSNNRGNTANSTHRRLFNPALSDAHGVPSTTPPLAQKASQPPPSSCPPAATMKKAGTSASAGAGSASTSPSRPSLREMLLEQQQLEDTSRRGLEQHAKLMQAAHSARVGSATTPNRVSSSQPPTSASVSASLGVASAPATIGAPVQVTSPVPAMPALEKADAGASGGDSISTSVSVGSCNRLASTPSMPATSEGAGSTAPAAPRPNNAGAAGIQVVKFTLPHDEDARQSVVQQLCRSSAGSKHVDSKDRYRAMLASQKEDFNSKDKKEEKYKDLLSRAVEYNRLQRRQ</sequence>
<feature type="region of interest" description="Disordered" evidence="1">
    <location>
        <begin position="45"/>
        <end position="259"/>
    </location>
</feature>
<feature type="compositionally biased region" description="Polar residues" evidence="1">
    <location>
        <begin position="815"/>
        <end position="824"/>
    </location>
</feature>
<dbReference type="AlphaFoldDB" id="A0A0N1I4I6"/>
<feature type="compositionally biased region" description="Polar residues" evidence="1">
    <location>
        <begin position="634"/>
        <end position="645"/>
    </location>
</feature>
<evidence type="ECO:0000313" key="2">
    <source>
        <dbReference type="EMBL" id="KPI85285.1"/>
    </source>
</evidence>
<feature type="region of interest" description="Disordered" evidence="1">
    <location>
        <begin position="274"/>
        <end position="377"/>
    </location>
</feature>
<feature type="compositionally biased region" description="Low complexity" evidence="1">
    <location>
        <begin position="330"/>
        <end position="341"/>
    </location>
</feature>
<feature type="compositionally biased region" description="Low complexity" evidence="1">
    <location>
        <begin position="565"/>
        <end position="575"/>
    </location>
</feature>
<dbReference type="Proteomes" id="UP000038009">
    <property type="component" value="Unassembled WGS sequence"/>
</dbReference>
<feature type="compositionally biased region" description="Polar residues" evidence="1">
    <location>
        <begin position="486"/>
        <end position="505"/>
    </location>
</feature>
<feature type="region of interest" description="Disordered" evidence="1">
    <location>
        <begin position="390"/>
        <end position="421"/>
    </location>
</feature>